<dbReference type="GeneID" id="90071066"/>
<evidence type="ECO:0000313" key="1">
    <source>
        <dbReference type="EMBL" id="GMM33087.1"/>
    </source>
</evidence>
<reference evidence="1 2" key="1">
    <citation type="journal article" date="2023" name="Elife">
        <title>Identification of key yeast species and microbe-microbe interactions impacting larval growth of Drosophila in the wild.</title>
        <authorList>
            <person name="Mure A."/>
            <person name="Sugiura Y."/>
            <person name="Maeda R."/>
            <person name="Honda K."/>
            <person name="Sakurai N."/>
            <person name="Takahashi Y."/>
            <person name="Watada M."/>
            <person name="Katoh T."/>
            <person name="Gotoh A."/>
            <person name="Gotoh Y."/>
            <person name="Taniguchi I."/>
            <person name="Nakamura K."/>
            <person name="Hayashi T."/>
            <person name="Katayama T."/>
            <person name="Uemura T."/>
            <person name="Hattori Y."/>
        </authorList>
    </citation>
    <scope>NUCLEOTIDE SEQUENCE [LARGE SCALE GENOMIC DNA]</scope>
    <source>
        <strain evidence="1 2">SC-9</strain>
    </source>
</reference>
<accession>A0AAV5QEB2</accession>
<dbReference type="AlphaFoldDB" id="A0AAV5QEB2"/>
<comment type="caution">
    <text evidence="1">The sequence shown here is derived from an EMBL/GenBank/DDBJ whole genome shotgun (WGS) entry which is preliminary data.</text>
</comment>
<sequence>MLELEDRDKLIITILCGVVALAIAYSKYLETQQDMTELALSSQTSVAPTRKPGETAHHRNLLVPHGFPLLHGLSIKHSYKLRDGNVRDIWALAMEHQADTPVQFFTSNGKPKLSTDYLTLNKVFADFYNKIMKEFTLASDGDGSLNLKIGTVLPAYSWQGVVLAMTCFINNLTLHTFHTHMLKYNVGDLDVLVVTKKDLRTAVRHYRTVKVIVVIDDDDDDVPDRYSMEDYKRATLPNKLVTWEEFFGNSEVAFQKTNHDEKNGVYDYQYDGKFDDFIPLKETLNFNTVVYTNQNLVSCVAHELKQLPMGQEWSNSNDELVILNEDSSLSFYNKFLAGLVVGLPITIVEPLKLHEIRSIDFDDVERQQEREDSIIYKKFFKLFNKFQQSVFTKQNVIAVIPERYLKVIYEKEIEEFSKTPMLRKFLIGRSQVLLQQNVFNKLAPHPSKVFDRLRVIYSYSYKNSRDSCLTSWQLSMLRTITGSRIINERYIPGTIGPLFMTQLYDYRTVEDDAEQPEEDDIVKKDYMVLRGVPSQTIEIKLADYHLLDEEYAAEDGNGELCIRGFIIGRSIDSEIVEQKIKDGQRVGGEGWMPTGLVGKIADDGCFYEKVYELY</sequence>
<protein>
    <submittedName>
        <fullName evidence="1">Uncharacterized protein</fullName>
    </submittedName>
</protein>
<organism evidence="1 2">
    <name type="scientific">Saccharomycopsis crataegensis</name>
    <dbReference type="NCBI Taxonomy" id="43959"/>
    <lineage>
        <taxon>Eukaryota</taxon>
        <taxon>Fungi</taxon>
        <taxon>Dikarya</taxon>
        <taxon>Ascomycota</taxon>
        <taxon>Saccharomycotina</taxon>
        <taxon>Saccharomycetes</taxon>
        <taxon>Saccharomycopsidaceae</taxon>
        <taxon>Saccharomycopsis</taxon>
    </lineage>
</organism>
<gene>
    <name evidence="1" type="ORF">DASC09_004120</name>
</gene>
<proteinExistence type="predicted"/>
<evidence type="ECO:0000313" key="2">
    <source>
        <dbReference type="Proteomes" id="UP001360560"/>
    </source>
</evidence>
<dbReference type="EMBL" id="BTFZ01000001">
    <property type="protein sequence ID" value="GMM33087.1"/>
    <property type="molecule type" value="Genomic_DNA"/>
</dbReference>
<dbReference type="Proteomes" id="UP001360560">
    <property type="component" value="Unassembled WGS sequence"/>
</dbReference>
<keyword evidence="2" id="KW-1185">Reference proteome</keyword>
<name>A0AAV5QEB2_9ASCO</name>
<dbReference type="RefSeq" id="XP_064850087.1">
    <property type="nucleotide sequence ID" value="XM_064994015.1"/>
</dbReference>